<name>A0AAE1LHI4_9NEOP</name>
<dbReference type="Proteomes" id="UP001219518">
    <property type="component" value="Unassembled WGS sequence"/>
</dbReference>
<gene>
    <name evidence="1" type="ORF">KUF71_009164</name>
</gene>
<dbReference type="PANTHER" id="PTHR45913">
    <property type="entry name" value="EPM2A-INTERACTING PROTEIN 1"/>
    <property type="match status" value="1"/>
</dbReference>
<reference evidence="1" key="1">
    <citation type="submission" date="2021-07" db="EMBL/GenBank/DDBJ databases">
        <authorList>
            <person name="Catto M.A."/>
            <person name="Jacobson A."/>
            <person name="Kennedy G."/>
            <person name="Labadie P."/>
            <person name="Hunt B.G."/>
            <person name="Srinivasan R."/>
        </authorList>
    </citation>
    <scope>NUCLEOTIDE SEQUENCE</scope>
    <source>
        <strain evidence="1">PL_HMW_Pooled</strain>
        <tissue evidence="1">Head</tissue>
    </source>
</reference>
<protein>
    <submittedName>
        <fullName evidence="1">Zinc finger BED domain-containing protein 5</fullName>
    </submittedName>
</protein>
<dbReference type="PANTHER" id="PTHR45913:SF19">
    <property type="entry name" value="LOW QUALITY PROTEIN: ZINC FINGER BED DOMAIN-CONTAINING PROTEIN 5-LIKE"/>
    <property type="match status" value="1"/>
</dbReference>
<reference evidence="1" key="2">
    <citation type="journal article" date="2023" name="BMC Genomics">
        <title>Pest status, molecular evolution, and epigenetic factors derived from the genome assembly of Frankliniella fusca, a thysanopteran phytovirus vector.</title>
        <authorList>
            <person name="Catto M.A."/>
            <person name="Labadie P.E."/>
            <person name="Jacobson A.L."/>
            <person name="Kennedy G.G."/>
            <person name="Srinivasan R."/>
            <person name="Hunt B.G."/>
        </authorList>
    </citation>
    <scope>NUCLEOTIDE SEQUENCE</scope>
    <source>
        <strain evidence="1">PL_HMW_Pooled</strain>
    </source>
</reference>
<comment type="caution">
    <text evidence="1">The sequence shown here is derived from an EMBL/GenBank/DDBJ whole genome shotgun (WGS) entry which is preliminary data.</text>
</comment>
<keyword evidence="2" id="KW-1185">Reference proteome</keyword>
<dbReference type="AlphaFoldDB" id="A0AAE1LHI4"/>
<accession>A0AAE1LHI4</accession>
<proteinExistence type="predicted"/>
<evidence type="ECO:0000313" key="2">
    <source>
        <dbReference type="Proteomes" id="UP001219518"/>
    </source>
</evidence>
<organism evidence="1 2">
    <name type="scientific">Frankliniella fusca</name>
    <dbReference type="NCBI Taxonomy" id="407009"/>
    <lineage>
        <taxon>Eukaryota</taxon>
        <taxon>Metazoa</taxon>
        <taxon>Ecdysozoa</taxon>
        <taxon>Arthropoda</taxon>
        <taxon>Hexapoda</taxon>
        <taxon>Insecta</taxon>
        <taxon>Pterygota</taxon>
        <taxon>Neoptera</taxon>
        <taxon>Paraneoptera</taxon>
        <taxon>Thysanoptera</taxon>
        <taxon>Terebrantia</taxon>
        <taxon>Thripoidea</taxon>
        <taxon>Thripidae</taxon>
        <taxon>Frankliniella</taxon>
    </lineage>
</organism>
<sequence>MVNEIKAHPLQTRLFKMLCEEVGAPYLSLLFYSKSRWLSRGKVIRRLITLRFEVREFLYAKESPLAAYWDEPKFVQQVSYLADIPEKLNELNVSMHGRNTNILSLSDKINGFQGKLNIWRRKALNNVFEMFPTLHDLLEEDENNLLIKNQITEHLDTLSTKLEEWFGDLPGEELDWIRNPLRVEEWDMPLKHLEELTDLQADRTTMQNFHSMSLDRFWLSLTMDYPSISDKAVRVLLPFSTTYLAEATFSDLTYMKNRHRAKLDVRNDLRVAATRNTSARVKKLVEVVQAQGSH</sequence>
<dbReference type="EMBL" id="JAHWGI010000985">
    <property type="protein sequence ID" value="KAK3919878.1"/>
    <property type="molecule type" value="Genomic_DNA"/>
</dbReference>
<evidence type="ECO:0000313" key="1">
    <source>
        <dbReference type="EMBL" id="KAK3919878.1"/>
    </source>
</evidence>